<dbReference type="Proteomes" id="UP000184221">
    <property type="component" value="Unassembled WGS sequence"/>
</dbReference>
<feature type="region of interest" description="Disordered" evidence="1">
    <location>
        <begin position="1"/>
        <end position="33"/>
    </location>
</feature>
<dbReference type="EMBL" id="FQXC01000003">
    <property type="protein sequence ID" value="SHH48604.1"/>
    <property type="molecule type" value="Genomic_DNA"/>
</dbReference>
<feature type="compositionally biased region" description="Polar residues" evidence="1">
    <location>
        <begin position="22"/>
        <end position="33"/>
    </location>
</feature>
<organism evidence="2 3">
    <name type="scientific">Marivita hallyeonensis</name>
    <dbReference type="NCBI Taxonomy" id="996342"/>
    <lineage>
        <taxon>Bacteria</taxon>
        <taxon>Pseudomonadati</taxon>
        <taxon>Pseudomonadota</taxon>
        <taxon>Alphaproteobacteria</taxon>
        <taxon>Rhodobacterales</taxon>
        <taxon>Roseobacteraceae</taxon>
        <taxon>Marivita</taxon>
    </lineage>
</organism>
<dbReference type="AlphaFoldDB" id="A0A1M5TD22"/>
<evidence type="ECO:0000313" key="2">
    <source>
        <dbReference type="EMBL" id="SHH48604.1"/>
    </source>
</evidence>
<gene>
    <name evidence="2" type="ORF">SAMN05443551_2178</name>
</gene>
<protein>
    <submittedName>
        <fullName evidence="2">Uncharacterized protein</fullName>
    </submittedName>
</protein>
<reference evidence="2 3" key="1">
    <citation type="submission" date="2016-11" db="EMBL/GenBank/DDBJ databases">
        <authorList>
            <person name="Jaros S."/>
            <person name="Januszkiewicz K."/>
            <person name="Wedrychowicz H."/>
        </authorList>
    </citation>
    <scope>NUCLEOTIDE SEQUENCE [LARGE SCALE GENOMIC DNA]</scope>
    <source>
        <strain evidence="2 3">DSM 29431</strain>
    </source>
</reference>
<evidence type="ECO:0000313" key="3">
    <source>
        <dbReference type="Proteomes" id="UP000184221"/>
    </source>
</evidence>
<evidence type="ECO:0000256" key="1">
    <source>
        <dbReference type="SAM" id="MobiDB-lite"/>
    </source>
</evidence>
<name>A0A1M5TD22_9RHOB</name>
<keyword evidence="3" id="KW-1185">Reference proteome</keyword>
<sequence>MTEASLVRKYTGGSRREATMGSAPQVTASETSV</sequence>
<proteinExistence type="predicted"/>
<accession>A0A1M5TD22</accession>